<dbReference type="EMBL" id="RIBP01000004">
    <property type="protein sequence ID" value="TRZ35657.1"/>
    <property type="molecule type" value="Genomic_DNA"/>
</dbReference>
<dbReference type="InterPro" id="IPR047801">
    <property type="entry name" value="Peptidase_C45"/>
</dbReference>
<accession>A0A553SF89</accession>
<name>A0A553SF89_NIACI</name>
<organism evidence="2 3">
    <name type="scientific">Niallia circulans</name>
    <name type="common">Bacillus circulans</name>
    <dbReference type="NCBI Taxonomy" id="1397"/>
    <lineage>
        <taxon>Bacteria</taxon>
        <taxon>Bacillati</taxon>
        <taxon>Bacillota</taxon>
        <taxon>Bacilli</taxon>
        <taxon>Bacillales</taxon>
        <taxon>Bacillaceae</taxon>
        <taxon>Niallia</taxon>
    </lineage>
</organism>
<evidence type="ECO:0000313" key="3">
    <source>
        <dbReference type="Proteomes" id="UP000319837"/>
    </source>
</evidence>
<dbReference type="InterPro" id="IPR029055">
    <property type="entry name" value="Ntn_hydrolases_N"/>
</dbReference>
<feature type="domain" description="Peptidase C45 hydrolase" evidence="1">
    <location>
        <begin position="102"/>
        <end position="311"/>
    </location>
</feature>
<protein>
    <submittedName>
        <fullName evidence="2">Peptidase C45</fullName>
    </submittedName>
</protein>
<dbReference type="RefSeq" id="WP_185764224.1">
    <property type="nucleotide sequence ID" value="NZ_RIBP01000004.1"/>
</dbReference>
<reference evidence="3" key="1">
    <citation type="submission" date="2018-10" db="EMBL/GenBank/DDBJ databases">
        <title>FDA dAtabase for Regulatory Grade micrObial Sequences (FDA-ARGOS): Supporting development and validation of Infectious Disease Dx tests.</title>
        <authorList>
            <person name="Minogue T."/>
            <person name="Wolcott M."/>
            <person name="Wasieloski L."/>
            <person name="Aguilar W."/>
            <person name="Moore D."/>
            <person name="Tallon L."/>
            <person name="Sadzewicz L."/>
            <person name="Sengamalay N."/>
            <person name="Ott S."/>
            <person name="Godinez A."/>
            <person name="Nagaraj S."/>
            <person name="Vavikolanu K."/>
            <person name="Vyas G."/>
            <person name="Nadendla S."/>
            <person name="George J."/>
            <person name="Sichtig H."/>
        </authorList>
    </citation>
    <scope>NUCLEOTIDE SEQUENCE [LARGE SCALE GENOMIC DNA]</scope>
    <source>
        <strain evidence="3">FDAARGOS_343</strain>
    </source>
</reference>
<dbReference type="InterPro" id="IPR005079">
    <property type="entry name" value="Peptidase_C45_hydrolase"/>
</dbReference>
<dbReference type="Pfam" id="PF03417">
    <property type="entry name" value="AAT"/>
    <property type="match status" value="1"/>
</dbReference>
<dbReference type="AlphaFoldDB" id="A0A553SF89"/>
<dbReference type="Gene3D" id="3.60.60.10">
    <property type="entry name" value="Penicillin V Acylase, Chain A"/>
    <property type="match status" value="1"/>
</dbReference>
<evidence type="ECO:0000313" key="2">
    <source>
        <dbReference type="EMBL" id="TRZ35657.1"/>
    </source>
</evidence>
<dbReference type="InterPro" id="IPR047794">
    <property type="entry name" value="C45_proenzyme-like"/>
</dbReference>
<dbReference type="PANTHER" id="PTHR34180">
    <property type="entry name" value="PEPTIDASE C45"/>
    <property type="match status" value="1"/>
</dbReference>
<dbReference type="SUPFAM" id="SSF56235">
    <property type="entry name" value="N-terminal nucleophile aminohydrolases (Ntn hydrolases)"/>
    <property type="match status" value="1"/>
</dbReference>
<dbReference type="Proteomes" id="UP000319837">
    <property type="component" value="Unassembled WGS sequence"/>
</dbReference>
<sequence length="340" mass="38412">MTKLQAQIWQLRKNSFEIGQKYGLFLKKNPKALEIYKQVTKPEIDMRNMEAIYLELAPNILEELQGLADTLEVSFAEASALFSGYDVPKTKAMGCTTWINNGVYTRNYDFSPLLYDGIFSLVQSKNHYASAGYNLQLIGRHDGINEKGLAIGFHFVNNDGYTKGVSPWITCRMVLDQCATVEDAVKLLGTIPHANCYNFSIGDKLGNKAAVETSPDNVKVRWGQESLACANHFITEAMSGKNRANIEGSLKRQRHLEQRNHPSWQQQEIFDYFRADSSPLFFTDYEHFFGTLHTFSYSFKDHTIMTCLAGGNEPLVVDFKKWVEGENISAIELTGNMPNA</sequence>
<proteinExistence type="predicted"/>
<dbReference type="NCBIfam" id="NF040521">
    <property type="entry name" value="C45_proenzyme"/>
    <property type="match status" value="1"/>
</dbReference>
<dbReference type="PANTHER" id="PTHR34180:SF1">
    <property type="entry name" value="BETA-ALANYL-DOPAMINE_CARCININE HYDROLASE"/>
    <property type="match status" value="1"/>
</dbReference>
<gene>
    <name evidence="2" type="ORF">CEQ21_08450</name>
</gene>
<comment type="caution">
    <text evidence="2">The sequence shown here is derived from an EMBL/GenBank/DDBJ whole genome shotgun (WGS) entry which is preliminary data.</text>
</comment>
<evidence type="ECO:0000259" key="1">
    <source>
        <dbReference type="Pfam" id="PF03417"/>
    </source>
</evidence>
<dbReference type="CDD" id="cd01935">
    <property type="entry name" value="Ntn_CGH_like"/>
    <property type="match status" value="1"/>
</dbReference>